<gene>
    <name evidence="2" type="ORF">A9Q02_22735</name>
</gene>
<dbReference type="EMBL" id="LYXE01000196">
    <property type="protein sequence ID" value="PDV96489.1"/>
    <property type="molecule type" value="Genomic_DNA"/>
</dbReference>
<organism evidence="2 3">
    <name type="scientific">Candidatus Chloroploca asiatica</name>
    <dbReference type="NCBI Taxonomy" id="1506545"/>
    <lineage>
        <taxon>Bacteria</taxon>
        <taxon>Bacillati</taxon>
        <taxon>Chloroflexota</taxon>
        <taxon>Chloroflexia</taxon>
        <taxon>Chloroflexales</taxon>
        <taxon>Chloroflexineae</taxon>
        <taxon>Oscillochloridaceae</taxon>
        <taxon>Candidatus Chloroploca</taxon>
    </lineage>
</organism>
<proteinExistence type="predicted"/>
<feature type="transmembrane region" description="Helical" evidence="1">
    <location>
        <begin position="60"/>
        <end position="79"/>
    </location>
</feature>
<protein>
    <submittedName>
        <fullName evidence="2">Uncharacterized protein</fullName>
    </submittedName>
</protein>
<keyword evidence="1" id="KW-0812">Transmembrane</keyword>
<comment type="caution">
    <text evidence="2">The sequence shown here is derived from an EMBL/GenBank/DDBJ whole genome shotgun (WGS) entry which is preliminary data.</text>
</comment>
<name>A0A2H3KFP0_9CHLR</name>
<keyword evidence="3" id="KW-1185">Reference proteome</keyword>
<sequence length="87" mass="9410">MLARTHEAFYCIGKPFPEQVKPFEGAPLAGAPLLAGAAICAAGCMHMLLKRAYFLYPVSYDVIALPLLAGIMDTAAWALEVRSDARR</sequence>
<dbReference type="AlphaFoldDB" id="A0A2H3KFP0"/>
<evidence type="ECO:0000256" key="1">
    <source>
        <dbReference type="SAM" id="Phobius"/>
    </source>
</evidence>
<reference evidence="2 3" key="1">
    <citation type="submission" date="2016-05" db="EMBL/GenBank/DDBJ databases">
        <authorList>
            <person name="Lavstsen T."/>
            <person name="Jespersen J.S."/>
        </authorList>
    </citation>
    <scope>NUCLEOTIDE SEQUENCE [LARGE SCALE GENOMIC DNA]</scope>
    <source>
        <strain evidence="2 3">B7-9</strain>
    </source>
</reference>
<dbReference type="Proteomes" id="UP000220922">
    <property type="component" value="Unassembled WGS sequence"/>
</dbReference>
<evidence type="ECO:0000313" key="3">
    <source>
        <dbReference type="Proteomes" id="UP000220922"/>
    </source>
</evidence>
<accession>A0A2H3KFP0</accession>
<keyword evidence="1" id="KW-0472">Membrane</keyword>
<evidence type="ECO:0000313" key="2">
    <source>
        <dbReference type="EMBL" id="PDV96489.1"/>
    </source>
</evidence>
<feature type="transmembrane region" description="Helical" evidence="1">
    <location>
        <begin position="28"/>
        <end position="48"/>
    </location>
</feature>
<keyword evidence="1" id="KW-1133">Transmembrane helix</keyword>